<comment type="similarity">
    <text evidence="1">Belongs to the glycosyltransferase 2 family.</text>
</comment>
<sequence length="417" mass="47097">MAESRAQSFANLAHHYRAKGEIEKAEKYEAKCRDLQGDPAVPVGQARTEDSPSEAELMEVVTMVSMGVHDALIKRFGNDIRQGIASAVSTALIRSGENERALEYLSKLPETQEVKLKHKALELLEEMRNVDLSPEPRVHLLLLSYNRADCLENALRQLAATDYSNYAVYIADNNSQDGSWDILQKARDIFPEGVEVSIERFPTNIGRPAGHNWLLEKHDHSAAEFIAIGDDDLLEIPPSWLKDMIKTSRVFPKAAAIGGKALNPGVPKVIHGGVRRFTSFGPTEIELTNNDEVVDYGQFDFVDRVDHVIGCLHIYRRDALLEDIGLFDIRFSPCQYVDIEHHLRLRMKGYEVIYNGFIEFRHLRGMGKQAAADRALGGNSHGNRIKILYKYDQQEVIAMLREEARRYDAWLDSPSLV</sequence>
<evidence type="ECO:0000256" key="1">
    <source>
        <dbReference type="ARBA" id="ARBA00006739"/>
    </source>
</evidence>
<proteinExistence type="inferred from homology"/>
<dbReference type="EMBL" id="AP017378">
    <property type="protein sequence ID" value="BBD09295.1"/>
    <property type="molecule type" value="Genomic_DNA"/>
</dbReference>
<evidence type="ECO:0000256" key="3">
    <source>
        <dbReference type="ARBA" id="ARBA00022679"/>
    </source>
</evidence>
<dbReference type="InterPro" id="IPR001173">
    <property type="entry name" value="Glyco_trans_2-like"/>
</dbReference>
<dbReference type="GO" id="GO:0016757">
    <property type="term" value="F:glycosyltransferase activity"/>
    <property type="evidence" value="ECO:0007669"/>
    <property type="project" value="UniProtKB-KW"/>
</dbReference>
<reference evidence="5 6" key="1">
    <citation type="journal article" date="2018" name="Sci. Adv.">
        <title>Multi-heme cytochromes provide a pathway for survival in energy-limited environments.</title>
        <authorList>
            <person name="Deng X."/>
            <person name="Dohmae N."/>
            <person name="Nealson K.H."/>
            <person name="Hashimoto K."/>
            <person name="Okamoto A."/>
        </authorList>
    </citation>
    <scope>NUCLEOTIDE SEQUENCE [LARGE SCALE GENOMIC DNA]</scope>
    <source>
        <strain evidence="5 6">IS5</strain>
    </source>
</reference>
<dbReference type="KEGG" id="dfl:DFE_2569"/>
<evidence type="ECO:0000259" key="4">
    <source>
        <dbReference type="Pfam" id="PF00535"/>
    </source>
</evidence>
<evidence type="ECO:0000313" key="5">
    <source>
        <dbReference type="EMBL" id="BBD09295.1"/>
    </source>
</evidence>
<gene>
    <name evidence="5" type="ORF">DFE_2569</name>
</gene>
<dbReference type="Gene3D" id="3.90.550.10">
    <property type="entry name" value="Spore Coat Polysaccharide Biosynthesis Protein SpsA, Chain A"/>
    <property type="match status" value="1"/>
</dbReference>
<evidence type="ECO:0000256" key="2">
    <source>
        <dbReference type="ARBA" id="ARBA00022676"/>
    </source>
</evidence>
<dbReference type="Pfam" id="PF00535">
    <property type="entry name" value="Glycos_transf_2"/>
    <property type="match status" value="1"/>
</dbReference>
<dbReference type="AlphaFoldDB" id="A0A2Z6B1F4"/>
<dbReference type="RefSeq" id="WP_172961748.1">
    <property type="nucleotide sequence ID" value="NZ_AP017378.1"/>
</dbReference>
<keyword evidence="6" id="KW-1185">Reference proteome</keyword>
<keyword evidence="3 5" id="KW-0808">Transferase</keyword>
<protein>
    <submittedName>
        <fullName evidence="5">Glycosyl transferase family 2</fullName>
    </submittedName>
</protein>
<dbReference type="PANTHER" id="PTHR43179:SF12">
    <property type="entry name" value="GALACTOFURANOSYLTRANSFERASE GLFT2"/>
    <property type="match status" value="1"/>
</dbReference>
<accession>A0A2Z6B1F4</accession>
<dbReference type="InterPro" id="IPR029044">
    <property type="entry name" value="Nucleotide-diphossugar_trans"/>
</dbReference>
<feature type="domain" description="Glycosyltransferase 2-like" evidence="4">
    <location>
        <begin position="144"/>
        <end position="276"/>
    </location>
</feature>
<name>A0A2Z6B1F4_9BACT</name>
<dbReference type="SUPFAM" id="SSF53448">
    <property type="entry name" value="Nucleotide-diphospho-sugar transferases"/>
    <property type="match status" value="1"/>
</dbReference>
<dbReference type="PANTHER" id="PTHR43179">
    <property type="entry name" value="RHAMNOSYLTRANSFERASE WBBL"/>
    <property type="match status" value="1"/>
</dbReference>
<organism evidence="5 6">
    <name type="scientific">Desulfovibrio ferrophilus</name>
    <dbReference type="NCBI Taxonomy" id="241368"/>
    <lineage>
        <taxon>Bacteria</taxon>
        <taxon>Pseudomonadati</taxon>
        <taxon>Thermodesulfobacteriota</taxon>
        <taxon>Desulfovibrionia</taxon>
        <taxon>Desulfovibrionales</taxon>
        <taxon>Desulfovibrionaceae</taxon>
        <taxon>Desulfovibrio</taxon>
    </lineage>
</organism>
<evidence type="ECO:0000313" key="6">
    <source>
        <dbReference type="Proteomes" id="UP000269883"/>
    </source>
</evidence>
<dbReference type="Proteomes" id="UP000269883">
    <property type="component" value="Chromosome"/>
</dbReference>
<keyword evidence="2" id="KW-0328">Glycosyltransferase</keyword>